<organism evidence="2 3">
    <name type="scientific">Anopheles maculatus</name>
    <dbReference type="NCBI Taxonomy" id="74869"/>
    <lineage>
        <taxon>Eukaryota</taxon>
        <taxon>Metazoa</taxon>
        <taxon>Ecdysozoa</taxon>
        <taxon>Arthropoda</taxon>
        <taxon>Hexapoda</taxon>
        <taxon>Insecta</taxon>
        <taxon>Pterygota</taxon>
        <taxon>Neoptera</taxon>
        <taxon>Endopterygota</taxon>
        <taxon>Diptera</taxon>
        <taxon>Nematocera</taxon>
        <taxon>Culicoidea</taxon>
        <taxon>Culicidae</taxon>
        <taxon>Anophelinae</taxon>
        <taxon>Anopheles</taxon>
        <taxon>Anopheles maculatus group</taxon>
    </lineage>
</organism>
<dbReference type="AlphaFoldDB" id="A0A182T8H8"/>
<evidence type="ECO:0000313" key="2">
    <source>
        <dbReference type="EnsemblMetazoa" id="AMAM021756-PA"/>
    </source>
</evidence>
<dbReference type="Proteomes" id="UP000075901">
    <property type="component" value="Unassembled WGS sequence"/>
</dbReference>
<reference evidence="2" key="2">
    <citation type="submission" date="2020-05" db="UniProtKB">
        <authorList>
            <consortium name="EnsemblMetazoa"/>
        </authorList>
    </citation>
    <scope>IDENTIFICATION</scope>
    <source>
        <strain evidence="2">maculatus3</strain>
    </source>
</reference>
<proteinExistence type="predicted"/>
<dbReference type="PANTHER" id="PTHR14387:SF0">
    <property type="entry name" value="DUF2428 DOMAIN-CONTAINING PROTEIN"/>
    <property type="match status" value="1"/>
</dbReference>
<evidence type="ECO:0008006" key="4">
    <source>
        <dbReference type="Google" id="ProtNLM"/>
    </source>
</evidence>
<name>A0A182T8H8_9DIPT</name>
<feature type="region of interest" description="Disordered" evidence="1">
    <location>
        <begin position="53"/>
        <end position="77"/>
    </location>
</feature>
<protein>
    <recommendedName>
        <fullName evidence="4">DUF2428 domain-containing protein</fullName>
    </recommendedName>
</protein>
<dbReference type="VEuPathDB" id="VectorBase:AMAM021756"/>
<dbReference type="GO" id="GO:0030488">
    <property type="term" value="P:tRNA methylation"/>
    <property type="evidence" value="ECO:0007669"/>
    <property type="project" value="TreeGrafter"/>
</dbReference>
<dbReference type="InterPro" id="IPR051954">
    <property type="entry name" value="tRNA_methyltransferase_THADA"/>
</dbReference>
<keyword evidence="3" id="KW-1185">Reference proteome</keyword>
<evidence type="ECO:0000256" key="1">
    <source>
        <dbReference type="SAM" id="MobiDB-lite"/>
    </source>
</evidence>
<reference evidence="3" key="1">
    <citation type="submission" date="2013-09" db="EMBL/GenBank/DDBJ databases">
        <title>The Genome Sequence of Anopheles maculatus species B.</title>
        <authorList>
            <consortium name="The Broad Institute Genomics Platform"/>
            <person name="Neafsey D.E."/>
            <person name="Besansky N."/>
            <person name="Howell P."/>
            <person name="Walton C."/>
            <person name="Young S.K."/>
            <person name="Zeng Q."/>
            <person name="Gargeya S."/>
            <person name="Fitzgerald M."/>
            <person name="Haas B."/>
            <person name="Abouelleil A."/>
            <person name="Allen A.W."/>
            <person name="Alvarado L."/>
            <person name="Arachchi H.M."/>
            <person name="Berlin A.M."/>
            <person name="Chapman S.B."/>
            <person name="Gainer-Dewar J."/>
            <person name="Goldberg J."/>
            <person name="Griggs A."/>
            <person name="Gujja S."/>
            <person name="Hansen M."/>
            <person name="Howarth C."/>
            <person name="Imamovic A."/>
            <person name="Ireland A."/>
            <person name="Larimer J."/>
            <person name="McCowan C."/>
            <person name="Murphy C."/>
            <person name="Pearson M."/>
            <person name="Poon T.W."/>
            <person name="Priest M."/>
            <person name="Roberts A."/>
            <person name="Saif S."/>
            <person name="Shea T."/>
            <person name="Sisk P."/>
            <person name="Sykes S."/>
            <person name="Wortman J."/>
            <person name="Nusbaum C."/>
            <person name="Birren B."/>
        </authorList>
    </citation>
    <scope>NUCLEOTIDE SEQUENCE [LARGE SCALE GENOMIC DNA]</scope>
    <source>
        <strain evidence="3">maculatus3</strain>
    </source>
</reference>
<dbReference type="GO" id="GO:0005829">
    <property type="term" value="C:cytosol"/>
    <property type="evidence" value="ECO:0007669"/>
    <property type="project" value="TreeGrafter"/>
</dbReference>
<dbReference type="EnsemblMetazoa" id="AMAM021756-RA">
    <property type="protein sequence ID" value="AMAM021756-PA"/>
    <property type="gene ID" value="AMAM021756"/>
</dbReference>
<accession>A0A182T8H8</accession>
<dbReference type="PANTHER" id="PTHR14387">
    <property type="entry name" value="THADA/DEATH RECEPTOR INTERACTING PROTEIN"/>
    <property type="match status" value="1"/>
</dbReference>
<evidence type="ECO:0000313" key="3">
    <source>
        <dbReference type="Proteomes" id="UP000075901"/>
    </source>
</evidence>
<sequence>MENARAEPQSDADQAVQYNEQCHRWKLQLDEAKEFSDVAAVCQDICNYAGRTAGTGGQQPEPMQVNDGVDGETPEQQQQCGSVGPCLASSVLARTLLANLNDANKTHSQRKIISKSYYNLCHRNVLDGEPLDAVYGVSDLGKCDENSVAIYGMLNSRFLTLVQTMPTLASVPTRNLVLFLSPAAGYSRWFNTVSENVLTIERLNLFRNVHTDDQYEQMWHIILTNLESPYHGARENMLALLKYLVRDERFMRSVVLPELRKWSWLNRNKFHLLVVLLGQYKVQKLMPPLFLDMELLGEALRLSLKYKHLHTGGQALVRLLHKEQRMSSFVYDLAATVIVEEEHDLVQVMARYWFSCFTPKDFRTVYRTHLNLEHVITEHFETLGLENMFPPYCVHNKHEKLFLLAYLFRRELQKHAYLRPFLLHLCDLADKQKPLPPATLGLLIESLGYYIIACGATDKINTHRLTTHLTRYMLEVMETPGHLAVCNTIVMVCRNLLKHIVHTQQQPATGSKEFNRDAQALVAKFMSYDMYDRFLLPPGSKPVDYQPTVTALRMFAVFVEQFFDFTPSSAYVLQMKPTDKVAWIARLLPASLPLEELASSFRSMVYGLQHLLRSDFDDVRSIALKMLYSRTVAFHFDPKLQDQLAIVFSRGDAVRDKMHQLLDDTIGKVQSALQHHKQDFFAAVLAEDDQPNGQLHRLIDRCTEICFGFPEGKAALTNAELFRVHDCVMEVWHLASFAMRCAKKADEPYYGTSFELMERCLQLLLDQSDEWKTNHAPSCHDSTKIGLAKRRMMVALWKTSRLLFRPIPDAQSSMIVFRSG</sequence>